<keyword evidence="1" id="KW-0472">Membrane</keyword>
<gene>
    <name evidence="2" type="ORF">EDS130_LOCUS38582</name>
</gene>
<feature type="transmembrane region" description="Helical" evidence="1">
    <location>
        <begin position="89"/>
        <end position="113"/>
    </location>
</feature>
<dbReference type="AlphaFoldDB" id="A0A815NQ41"/>
<feature type="transmembrane region" description="Helical" evidence="1">
    <location>
        <begin position="57"/>
        <end position="77"/>
    </location>
</feature>
<dbReference type="EMBL" id="CAJNOJ010000406">
    <property type="protein sequence ID" value="CAF1436785.1"/>
    <property type="molecule type" value="Genomic_DNA"/>
</dbReference>
<proteinExistence type="predicted"/>
<accession>A0A815NQ41</accession>
<name>A0A815NQ41_ADIRI</name>
<dbReference type="Proteomes" id="UP000663852">
    <property type="component" value="Unassembled WGS sequence"/>
</dbReference>
<protein>
    <submittedName>
        <fullName evidence="2">Uncharacterized protein</fullName>
    </submittedName>
</protein>
<evidence type="ECO:0000313" key="2">
    <source>
        <dbReference type="EMBL" id="CAF1436785.1"/>
    </source>
</evidence>
<organism evidence="2 3">
    <name type="scientific">Adineta ricciae</name>
    <name type="common">Rotifer</name>
    <dbReference type="NCBI Taxonomy" id="249248"/>
    <lineage>
        <taxon>Eukaryota</taxon>
        <taxon>Metazoa</taxon>
        <taxon>Spiralia</taxon>
        <taxon>Gnathifera</taxon>
        <taxon>Rotifera</taxon>
        <taxon>Eurotatoria</taxon>
        <taxon>Bdelloidea</taxon>
        <taxon>Adinetida</taxon>
        <taxon>Adinetidae</taxon>
        <taxon>Adineta</taxon>
    </lineage>
</organism>
<reference evidence="2" key="1">
    <citation type="submission" date="2021-02" db="EMBL/GenBank/DDBJ databases">
        <authorList>
            <person name="Nowell W R."/>
        </authorList>
    </citation>
    <scope>NUCLEOTIDE SEQUENCE</scope>
</reference>
<keyword evidence="1" id="KW-1133">Transmembrane helix</keyword>
<evidence type="ECO:0000256" key="1">
    <source>
        <dbReference type="SAM" id="Phobius"/>
    </source>
</evidence>
<feature type="transmembrane region" description="Helical" evidence="1">
    <location>
        <begin position="125"/>
        <end position="148"/>
    </location>
</feature>
<feature type="transmembrane region" description="Helical" evidence="1">
    <location>
        <begin position="7"/>
        <end position="31"/>
    </location>
</feature>
<keyword evidence="1" id="KW-0812">Transmembrane</keyword>
<sequence>MKLGERRVLFFVIPLLFSIIGLSIYSVFLVLQWKHGRTRLIGSYCEISNGKLFVEPINALSSLTFLLVGLIIAWQLMRETFKEYSNHFICSDFISVLFPLIIIFLCLGLLSLHTFYSYPIIVYNVYLIFILNISLVYLFFLLFFVNLFRNYPPKMWLLIHYKEVFRQDFLSISLP</sequence>
<evidence type="ECO:0000313" key="3">
    <source>
        <dbReference type="Proteomes" id="UP000663852"/>
    </source>
</evidence>
<comment type="caution">
    <text evidence="2">The sequence shown here is derived from an EMBL/GenBank/DDBJ whole genome shotgun (WGS) entry which is preliminary data.</text>
</comment>